<sequence>MLRDEIIQGLLDKALQERLIRETSKKAKTLQEVVSECKAAENSKVQASVMSEKLSVNALKNFRNYGNQSKNNQKNEVNCKQCGKIHEKKCPAYGTKCQNCGGRNHWAKMCRTQRNKQKNVAARRVNAI</sequence>
<comment type="caution">
    <text evidence="1">The sequence shown here is derived from an EMBL/GenBank/DDBJ whole genome shotgun (WGS) entry which is preliminary data.</text>
</comment>
<dbReference type="OrthoDB" id="8195376at2759"/>
<dbReference type="EMBL" id="BMAO01012905">
    <property type="protein sequence ID" value="GFQ84810.1"/>
    <property type="molecule type" value="Genomic_DNA"/>
</dbReference>
<evidence type="ECO:0000313" key="1">
    <source>
        <dbReference type="EMBL" id="GFQ84810.1"/>
    </source>
</evidence>
<evidence type="ECO:0000313" key="2">
    <source>
        <dbReference type="Proteomes" id="UP000887116"/>
    </source>
</evidence>
<dbReference type="GO" id="GO:0003964">
    <property type="term" value="F:RNA-directed DNA polymerase activity"/>
    <property type="evidence" value="ECO:0007669"/>
    <property type="project" value="UniProtKB-KW"/>
</dbReference>
<reference evidence="1" key="1">
    <citation type="submission" date="2020-07" db="EMBL/GenBank/DDBJ databases">
        <title>Multicomponent nature underlies the extraordinary mechanical properties of spider dragline silk.</title>
        <authorList>
            <person name="Kono N."/>
            <person name="Nakamura H."/>
            <person name="Mori M."/>
            <person name="Yoshida Y."/>
            <person name="Ohtoshi R."/>
            <person name="Malay A.D."/>
            <person name="Moran D.A.P."/>
            <person name="Tomita M."/>
            <person name="Numata K."/>
            <person name="Arakawa K."/>
        </authorList>
    </citation>
    <scope>NUCLEOTIDE SEQUENCE</scope>
</reference>
<dbReference type="AlphaFoldDB" id="A0A8X6IXI8"/>
<accession>A0A8X6IXI8</accession>
<gene>
    <name evidence="1" type="primary">X975_12067</name>
    <name evidence="1" type="ORF">TNCT_344871</name>
</gene>
<keyword evidence="2" id="KW-1185">Reference proteome</keyword>
<keyword evidence="1" id="KW-0808">Transferase</keyword>
<keyword evidence="1" id="KW-0695">RNA-directed DNA polymerase</keyword>
<dbReference type="Proteomes" id="UP000887116">
    <property type="component" value="Unassembled WGS sequence"/>
</dbReference>
<name>A0A8X6IXI8_TRICU</name>
<proteinExistence type="predicted"/>
<organism evidence="1 2">
    <name type="scientific">Trichonephila clavata</name>
    <name type="common">Joro spider</name>
    <name type="synonym">Nephila clavata</name>
    <dbReference type="NCBI Taxonomy" id="2740835"/>
    <lineage>
        <taxon>Eukaryota</taxon>
        <taxon>Metazoa</taxon>
        <taxon>Ecdysozoa</taxon>
        <taxon>Arthropoda</taxon>
        <taxon>Chelicerata</taxon>
        <taxon>Arachnida</taxon>
        <taxon>Araneae</taxon>
        <taxon>Araneomorphae</taxon>
        <taxon>Entelegynae</taxon>
        <taxon>Araneoidea</taxon>
        <taxon>Nephilidae</taxon>
        <taxon>Trichonephila</taxon>
    </lineage>
</organism>
<keyword evidence="1" id="KW-0548">Nucleotidyltransferase</keyword>
<protein>
    <submittedName>
        <fullName evidence="1">Reverse transcriptase domain-containing protein</fullName>
    </submittedName>
</protein>